<evidence type="ECO:0000256" key="1">
    <source>
        <dbReference type="ARBA" id="ARBA00000815"/>
    </source>
</evidence>
<dbReference type="InterPro" id="IPR002828">
    <property type="entry name" value="SurE-like_Pase/nucleotidase"/>
</dbReference>
<dbReference type="EC" id="3.1.3.5" evidence="3"/>
<dbReference type="Proteomes" id="UP000188929">
    <property type="component" value="Unassembled WGS sequence"/>
</dbReference>
<evidence type="ECO:0000256" key="7">
    <source>
        <dbReference type="ARBA" id="ARBA00022801"/>
    </source>
</evidence>
<dbReference type="GO" id="GO:0004309">
    <property type="term" value="F:exopolyphosphatase activity"/>
    <property type="evidence" value="ECO:0007669"/>
    <property type="project" value="TreeGrafter"/>
</dbReference>
<dbReference type="SUPFAM" id="SSF64167">
    <property type="entry name" value="SurE-like"/>
    <property type="match status" value="1"/>
</dbReference>
<reference evidence="11" key="1">
    <citation type="submission" date="2016-10" db="EMBL/GenBank/DDBJ databases">
        <title>Frankia sp. NRRL B-16386 Genome sequencing.</title>
        <authorList>
            <person name="Ghodhbane-Gtari F."/>
            <person name="Swanson E."/>
            <person name="Gueddou A."/>
            <person name="Hezbri K."/>
            <person name="Ktari K."/>
            <person name="Nouioui I."/>
            <person name="Morris K."/>
            <person name="Simpson S."/>
            <person name="Abebe-Akele F."/>
            <person name="Thomas K."/>
            <person name="Gtari M."/>
            <person name="Tisa L.S."/>
        </authorList>
    </citation>
    <scope>NUCLEOTIDE SEQUENCE [LARGE SCALE GENOMIC DNA]</scope>
    <source>
        <strain evidence="11">NRRL B-16386</strain>
    </source>
</reference>
<feature type="region of interest" description="Disordered" evidence="8">
    <location>
        <begin position="121"/>
        <end position="207"/>
    </location>
</feature>
<dbReference type="InterPro" id="IPR036523">
    <property type="entry name" value="SurE-like_sf"/>
</dbReference>
<evidence type="ECO:0000256" key="4">
    <source>
        <dbReference type="ARBA" id="ARBA00022490"/>
    </source>
</evidence>
<evidence type="ECO:0000256" key="6">
    <source>
        <dbReference type="ARBA" id="ARBA00022741"/>
    </source>
</evidence>
<proteinExistence type="inferred from homology"/>
<comment type="catalytic activity">
    <reaction evidence="1">
        <text>a ribonucleoside 5'-phosphate + H2O = a ribonucleoside + phosphate</text>
        <dbReference type="Rhea" id="RHEA:12484"/>
        <dbReference type="ChEBI" id="CHEBI:15377"/>
        <dbReference type="ChEBI" id="CHEBI:18254"/>
        <dbReference type="ChEBI" id="CHEBI:43474"/>
        <dbReference type="ChEBI" id="CHEBI:58043"/>
        <dbReference type="EC" id="3.1.3.5"/>
    </reaction>
</comment>
<name>A0A1V2IEJ5_9ACTN</name>
<dbReference type="GO" id="GO:0046872">
    <property type="term" value="F:metal ion binding"/>
    <property type="evidence" value="ECO:0007669"/>
    <property type="project" value="UniProtKB-KW"/>
</dbReference>
<accession>A0A1V2IEJ5</accession>
<evidence type="ECO:0000256" key="5">
    <source>
        <dbReference type="ARBA" id="ARBA00022723"/>
    </source>
</evidence>
<comment type="caution">
    <text evidence="10">The sequence shown here is derived from an EMBL/GenBank/DDBJ whole genome shotgun (WGS) entry which is preliminary data.</text>
</comment>
<sequence length="207" mass="21660">MPADAVNVALDDLGMHPDLVIAGIHEGQSLGPDVDESGTVGAARAAAQRGIPALAVSLGLGDTYDYTPAVTLVQDWITKNRASLLSDTKPRQTTVSNLNVPNCFAGGKVRGLLEVDTEPRIPDPAAARQNQTAPPRTSRATRSARSTPDTPPSPGLELGPRDRPPDQPLRAIVELTPMMTRLTTRTIGTSSPAPAPTGPRDTGAVRP</sequence>
<gene>
    <name evidence="10" type="ORF">BL253_07955</name>
</gene>
<comment type="similarity">
    <text evidence="2">Belongs to the SurE nucleotidase family.</text>
</comment>
<keyword evidence="4" id="KW-0963">Cytoplasm</keyword>
<dbReference type="RefSeq" id="WP_076815078.1">
    <property type="nucleotide sequence ID" value="NZ_MOMC01000015.1"/>
</dbReference>
<dbReference type="GO" id="GO:0000166">
    <property type="term" value="F:nucleotide binding"/>
    <property type="evidence" value="ECO:0007669"/>
    <property type="project" value="UniProtKB-KW"/>
</dbReference>
<evidence type="ECO:0000256" key="8">
    <source>
        <dbReference type="SAM" id="MobiDB-lite"/>
    </source>
</evidence>
<dbReference type="GO" id="GO:0008253">
    <property type="term" value="F:5'-nucleotidase activity"/>
    <property type="evidence" value="ECO:0007669"/>
    <property type="project" value="UniProtKB-EC"/>
</dbReference>
<dbReference type="Gene3D" id="3.40.1210.10">
    <property type="entry name" value="Survival protein SurE-like phosphatase/nucleotidase"/>
    <property type="match status" value="1"/>
</dbReference>
<keyword evidence="5" id="KW-0479">Metal-binding</keyword>
<feature type="compositionally biased region" description="Low complexity" evidence="8">
    <location>
        <begin position="132"/>
        <end position="148"/>
    </location>
</feature>
<dbReference type="GO" id="GO:0008254">
    <property type="term" value="F:3'-nucleotidase activity"/>
    <property type="evidence" value="ECO:0007669"/>
    <property type="project" value="TreeGrafter"/>
</dbReference>
<feature type="compositionally biased region" description="Low complexity" evidence="8">
    <location>
        <begin position="175"/>
        <end position="186"/>
    </location>
</feature>
<keyword evidence="11" id="KW-1185">Reference proteome</keyword>
<feature type="domain" description="Survival protein SurE-like phosphatase/nucleotidase" evidence="9">
    <location>
        <begin position="2"/>
        <end position="103"/>
    </location>
</feature>
<dbReference type="PANTHER" id="PTHR30457">
    <property type="entry name" value="5'-NUCLEOTIDASE SURE"/>
    <property type="match status" value="1"/>
</dbReference>
<dbReference type="Pfam" id="PF01975">
    <property type="entry name" value="SurE"/>
    <property type="match status" value="1"/>
</dbReference>
<evidence type="ECO:0000259" key="9">
    <source>
        <dbReference type="Pfam" id="PF01975"/>
    </source>
</evidence>
<dbReference type="STRING" id="1834516.BL253_07955"/>
<evidence type="ECO:0000256" key="2">
    <source>
        <dbReference type="ARBA" id="ARBA00011062"/>
    </source>
</evidence>
<keyword evidence="6" id="KW-0547">Nucleotide-binding</keyword>
<dbReference type="EMBL" id="MOMC01000015">
    <property type="protein sequence ID" value="ONH31608.1"/>
    <property type="molecule type" value="Genomic_DNA"/>
</dbReference>
<evidence type="ECO:0000256" key="3">
    <source>
        <dbReference type="ARBA" id="ARBA00012643"/>
    </source>
</evidence>
<evidence type="ECO:0000313" key="11">
    <source>
        <dbReference type="Proteomes" id="UP000188929"/>
    </source>
</evidence>
<dbReference type="PANTHER" id="PTHR30457:SF12">
    <property type="entry name" value="5'_3'-NUCLEOTIDASE SURE"/>
    <property type="match status" value="1"/>
</dbReference>
<dbReference type="InterPro" id="IPR030048">
    <property type="entry name" value="SurE"/>
</dbReference>
<evidence type="ECO:0000313" key="10">
    <source>
        <dbReference type="EMBL" id="ONH31608.1"/>
    </source>
</evidence>
<keyword evidence="7" id="KW-0378">Hydrolase</keyword>
<dbReference type="AlphaFoldDB" id="A0A1V2IEJ5"/>
<protein>
    <recommendedName>
        <fullName evidence="3">5'-nucleotidase</fullName>
        <ecNumber evidence="3">3.1.3.5</ecNumber>
    </recommendedName>
</protein>
<organism evidence="10 11">
    <name type="scientific">Pseudofrankia asymbiotica</name>
    <dbReference type="NCBI Taxonomy" id="1834516"/>
    <lineage>
        <taxon>Bacteria</taxon>
        <taxon>Bacillati</taxon>
        <taxon>Actinomycetota</taxon>
        <taxon>Actinomycetes</taxon>
        <taxon>Frankiales</taxon>
        <taxon>Frankiaceae</taxon>
        <taxon>Pseudofrankia</taxon>
    </lineage>
</organism>